<feature type="transmembrane region" description="Helical" evidence="5">
    <location>
        <begin position="131"/>
        <end position="154"/>
    </location>
</feature>
<dbReference type="Proteomes" id="UP001162164">
    <property type="component" value="Unassembled WGS sequence"/>
</dbReference>
<keyword evidence="2 5" id="KW-0812">Transmembrane</keyword>
<protein>
    <recommendedName>
        <fullName evidence="8">Major facilitator superfamily (MFS) profile domain-containing protein</fullName>
    </recommendedName>
</protein>
<evidence type="ECO:0000313" key="6">
    <source>
        <dbReference type="EMBL" id="KAJ8967879.1"/>
    </source>
</evidence>
<keyword evidence="3 5" id="KW-1133">Transmembrane helix</keyword>
<dbReference type="PANTHER" id="PTHR11662:SF455">
    <property type="entry name" value="GH23975P"/>
    <property type="match status" value="1"/>
</dbReference>
<keyword evidence="4 5" id="KW-0472">Membrane</keyword>
<dbReference type="InterPro" id="IPR050382">
    <property type="entry name" value="MFS_Na/Anion_cotransporter"/>
</dbReference>
<evidence type="ECO:0008006" key="8">
    <source>
        <dbReference type="Google" id="ProtNLM"/>
    </source>
</evidence>
<feature type="transmembrane region" description="Helical" evidence="5">
    <location>
        <begin position="86"/>
        <end position="105"/>
    </location>
</feature>
<comment type="subcellular location">
    <subcellularLocation>
        <location evidence="1">Membrane</location>
        <topology evidence="1">Multi-pass membrane protein</topology>
    </subcellularLocation>
</comment>
<evidence type="ECO:0000256" key="1">
    <source>
        <dbReference type="ARBA" id="ARBA00004141"/>
    </source>
</evidence>
<dbReference type="SUPFAM" id="SSF103473">
    <property type="entry name" value="MFS general substrate transporter"/>
    <property type="match status" value="1"/>
</dbReference>
<proteinExistence type="predicted"/>
<evidence type="ECO:0000256" key="5">
    <source>
        <dbReference type="SAM" id="Phobius"/>
    </source>
</evidence>
<dbReference type="InterPro" id="IPR036259">
    <property type="entry name" value="MFS_trans_sf"/>
</dbReference>
<dbReference type="InterPro" id="IPR011701">
    <property type="entry name" value="MFS"/>
</dbReference>
<evidence type="ECO:0000256" key="4">
    <source>
        <dbReference type="ARBA" id="ARBA00023136"/>
    </source>
</evidence>
<accession>A0ABQ9IWJ7</accession>
<name>A0ABQ9IWJ7_9CUCU</name>
<dbReference type="EMBL" id="JAPWTJ010002111">
    <property type="protein sequence ID" value="KAJ8967879.1"/>
    <property type="molecule type" value="Genomic_DNA"/>
</dbReference>
<sequence>MEILEEKIPCFGFFNVYALRVNLSIAIVDMTDFKNITLDNGTIRKMREFNWDTKLQGYILSSFFYGYITTPLIGGYLAAKLGGKTIFGIGIGATAILTILTPWLATLNGVTYPAVHDIWSRWAPPKERTRLATIAFSGSYVGTVVAMPVSAYLLRLSDGRASFIFLVIGNTTKDIE</sequence>
<evidence type="ECO:0000256" key="2">
    <source>
        <dbReference type="ARBA" id="ARBA00022692"/>
    </source>
</evidence>
<dbReference type="Pfam" id="PF07690">
    <property type="entry name" value="MFS_1"/>
    <property type="match status" value="1"/>
</dbReference>
<comment type="caution">
    <text evidence="6">The sequence shown here is derived from an EMBL/GenBank/DDBJ whole genome shotgun (WGS) entry which is preliminary data.</text>
</comment>
<keyword evidence="7" id="KW-1185">Reference proteome</keyword>
<reference evidence="6" key="1">
    <citation type="journal article" date="2023" name="Insect Mol. Biol.">
        <title>Genome sequencing provides insights into the evolution of gene families encoding plant cell wall-degrading enzymes in longhorned beetles.</title>
        <authorList>
            <person name="Shin N.R."/>
            <person name="Okamura Y."/>
            <person name="Kirsch R."/>
            <person name="Pauchet Y."/>
        </authorList>
    </citation>
    <scope>NUCLEOTIDE SEQUENCE</scope>
    <source>
        <strain evidence="6">MMC_N1</strain>
    </source>
</reference>
<evidence type="ECO:0000256" key="3">
    <source>
        <dbReference type="ARBA" id="ARBA00022989"/>
    </source>
</evidence>
<organism evidence="6 7">
    <name type="scientific">Molorchus minor</name>
    <dbReference type="NCBI Taxonomy" id="1323400"/>
    <lineage>
        <taxon>Eukaryota</taxon>
        <taxon>Metazoa</taxon>
        <taxon>Ecdysozoa</taxon>
        <taxon>Arthropoda</taxon>
        <taxon>Hexapoda</taxon>
        <taxon>Insecta</taxon>
        <taxon>Pterygota</taxon>
        <taxon>Neoptera</taxon>
        <taxon>Endopterygota</taxon>
        <taxon>Coleoptera</taxon>
        <taxon>Polyphaga</taxon>
        <taxon>Cucujiformia</taxon>
        <taxon>Chrysomeloidea</taxon>
        <taxon>Cerambycidae</taxon>
        <taxon>Lamiinae</taxon>
        <taxon>Monochamini</taxon>
        <taxon>Molorchus</taxon>
    </lineage>
</organism>
<dbReference type="PANTHER" id="PTHR11662">
    <property type="entry name" value="SOLUTE CARRIER FAMILY 17"/>
    <property type="match status" value="1"/>
</dbReference>
<evidence type="ECO:0000313" key="7">
    <source>
        <dbReference type="Proteomes" id="UP001162164"/>
    </source>
</evidence>
<gene>
    <name evidence="6" type="ORF">NQ317_016091</name>
</gene>
<feature type="transmembrane region" description="Helical" evidence="5">
    <location>
        <begin position="55"/>
        <end position="79"/>
    </location>
</feature>
<dbReference type="Gene3D" id="1.20.1250.20">
    <property type="entry name" value="MFS general substrate transporter like domains"/>
    <property type="match status" value="1"/>
</dbReference>